<evidence type="ECO:0000313" key="6">
    <source>
        <dbReference type="Proteomes" id="UP001575105"/>
    </source>
</evidence>
<organism evidence="5 6">
    <name type="scientific">Natronomicrosphaera hydrolytica</name>
    <dbReference type="NCBI Taxonomy" id="3242702"/>
    <lineage>
        <taxon>Bacteria</taxon>
        <taxon>Pseudomonadati</taxon>
        <taxon>Planctomycetota</taxon>
        <taxon>Phycisphaerae</taxon>
        <taxon>Phycisphaerales</taxon>
        <taxon>Phycisphaeraceae</taxon>
        <taxon>Natronomicrosphaera</taxon>
    </lineage>
</organism>
<dbReference type="PANTHER" id="PTHR33254">
    <property type="entry name" value="4-HYDROXY-4-METHYL-2-OXOGLUTARATE ALDOLASE 3-RELATED"/>
    <property type="match status" value="1"/>
</dbReference>
<dbReference type="PANTHER" id="PTHR33254:SF4">
    <property type="entry name" value="4-HYDROXY-4-METHYL-2-OXOGLUTARATE ALDOLASE 3-RELATED"/>
    <property type="match status" value="1"/>
</dbReference>
<reference evidence="5 6" key="1">
    <citation type="submission" date="2024-08" db="EMBL/GenBank/DDBJ databases">
        <title>Whole-genome sequencing of halo(alkali)philic microorganisms from hypersaline lakes.</title>
        <authorList>
            <person name="Sorokin D.Y."/>
            <person name="Merkel A.Y."/>
            <person name="Messina E."/>
            <person name="Yakimov M."/>
        </authorList>
    </citation>
    <scope>NUCLEOTIDE SEQUENCE [LARGE SCALE GENOMIC DNA]</scope>
    <source>
        <strain evidence="5 6">AB-hyl4</strain>
    </source>
</reference>
<comment type="cofactor">
    <cofactor evidence="1">
        <name>a divalent metal cation</name>
        <dbReference type="ChEBI" id="CHEBI:60240"/>
    </cofactor>
</comment>
<dbReference type="InterPro" id="IPR036704">
    <property type="entry name" value="RraA/RraA-like_sf"/>
</dbReference>
<dbReference type="RefSeq" id="WP_425345173.1">
    <property type="nucleotide sequence ID" value="NZ_JBGUBD010000004.1"/>
</dbReference>
<dbReference type="Proteomes" id="UP001575105">
    <property type="component" value="Unassembled WGS sequence"/>
</dbReference>
<dbReference type="EMBL" id="JBGUBD010000004">
    <property type="protein sequence ID" value="MFA9478250.1"/>
    <property type="molecule type" value="Genomic_DNA"/>
</dbReference>
<evidence type="ECO:0000256" key="2">
    <source>
        <dbReference type="ARBA" id="ARBA00016549"/>
    </source>
</evidence>
<evidence type="ECO:0000256" key="3">
    <source>
        <dbReference type="ARBA" id="ARBA00029596"/>
    </source>
</evidence>
<dbReference type="Pfam" id="PF03737">
    <property type="entry name" value="RraA-like"/>
    <property type="match status" value="1"/>
</dbReference>
<evidence type="ECO:0000256" key="4">
    <source>
        <dbReference type="ARBA" id="ARBA00030169"/>
    </source>
</evidence>
<protein>
    <recommendedName>
        <fullName evidence="2">Putative 4-hydroxy-4-methyl-2-oxoglutarate aldolase</fullName>
    </recommendedName>
    <alternativeName>
        <fullName evidence="3">Regulator of ribonuclease activity homolog</fullName>
    </alternativeName>
    <alternativeName>
        <fullName evidence="4">RraA-like protein</fullName>
    </alternativeName>
</protein>
<keyword evidence="6" id="KW-1185">Reference proteome</keyword>
<comment type="caution">
    <text evidence="5">The sequence shown here is derived from an EMBL/GenBank/DDBJ whole genome shotgun (WGS) entry which is preliminary data.</text>
</comment>
<accession>A0ABV4U3S3</accession>
<proteinExistence type="predicted"/>
<evidence type="ECO:0000256" key="1">
    <source>
        <dbReference type="ARBA" id="ARBA00001968"/>
    </source>
</evidence>
<sequence>MTDVTQTRSAAADWIAWGSAATGDALRGEGYPFQCMDAGIHAVAPGMKVAGPAYTVRTYPGATWALGRAIEQASAGDVLVVDAGGRPDVIIMGELMSMRAQQRGIAGVVVDGAVRDIADIDALGFPMFARYVCPRSGTHDKVGQWQTPIACGRVVVNPGDWIVADESGVTAVPADVVEPVARATAQVKAKEAAIARHLKAGCDLGTACEKAAASLHTE</sequence>
<dbReference type="CDD" id="cd16841">
    <property type="entry name" value="RraA_family"/>
    <property type="match status" value="1"/>
</dbReference>
<dbReference type="SUPFAM" id="SSF89562">
    <property type="entry name" value="RraA-like"/>
    <property type="match status" value="1"/>
</dbReference>
<gene>
    <name evidence="5" type="ORF">ACERK3_08070</name>
</gene>
<name>A0ABV4U3S3_9BACT</name>
<dbReference type="InterPro" id="IPR005493">
    <property type="entry name" value="RraA/RraA-like"/>
</dbReference>
<evidence type="ECO:0000313" key="5">
    <source>
        <dbReference type="EMBL" id="MFA9478250.1"/>
    </source>
</evidence>
<dbReference type="Gene3D" id="3.50.30.40">
    <property type="entry name" value="Ribonuclease E inhibitor RraA/RraA-like"/>
    <property type="match status" value="1"/>
</dbReference>